<dbReference type="PANTHER" id="PTHR48246:SF1">
    <property type="entry name" value="PROTEIN, PUTATIVE-RELATED"/>
    <property type="match status" value="1"/>
</dbReference>
<reference evidence="3 4" key="1">
    <citation type="journal article" date="2017" name="Genome Biol.">
        <title>New reference genome sequences of hot pepper reveal the massive evolution of plant disease-resistance genes by retroduplication.</title>
        <authorList>
            <person name="Kim S."/>
            <person name="Park J."/>
            <person name="Yeom S.I."/>
            <person name="Kim Y.M."/>
            <person name="Seo E."/>
            <person name="Kim K.T."/>
            <person name="Kim M.S."/>
            <person name="Lee J.M."/>
            <person name="Cheong K."/>
            <person name="Shin H.S."/>
            <person name="Kim S.B."/>
            <person name="Han K."/>
            <person name="Lee J."/>
            <person name="Park M."/>
            <person name="Lee H.A."/>
            <person name="Lee H.Y."/>
            <person name="Lee Y."/>
            <person name="Oh S."/>
            <person name="Lee J.H."/>
            <person name="Choi E."/>
            <person name="Choi E."/>
            <person name="Lee S.E."/>
            <person name="Jeon J."/>
            <person name="Kim H."/>
            <person name="Choi G."/>
            <person name="Song H."/>
            <person name="Lee J."/>
            <person name="Lee S.C."/>
            <person name="Kwon J.K."/>
            <person name="Lee H.Y."/>
            <person name="Koo N."/>
            <person name="Hong Y."/>
            <person name="Kim R.W."/>
            <person name="Kang W.H."/>
            <person name="Huh J.H."/>
            <person name="Kang B.C."/>
            <person name="Yang T.J."/>
            <person name="Lee Y.H."/>
            <person name="Bennetzen J.L."/>
            <person name="Choi D."/>
        </authorList>
    </citation>
    <scope>NUCLEOTIDE SEQUENCE [LARGE SCALE GENOMIC DNA]</scope>
    <source>
        <strain evidence="4">cv. PBC81</strain>
    </source>
</reference>
<dbReference type="AlphaFoldDB" id="A0A2G2VMG4"/>
<dbReference type="InterPro" id="IPR056647">
    <property type="entry name" value="DUF7745"/>
</dbReference>
<gene>
    <name evidence="3" type="ORF">CQW23_25960</name>
</gene>
<evidence type="ECO:0000256" key="1">
    <source>
        <dbReference type="SAM" id="Coils"/>
    </source>
</evidence>
<protein>
    <recommendedName>
        <fullName evidence="2">DUF7745 domain-containing protein</fullName>
    </recommendedName>
</protein>
<evidence type="ECO:0000313" key="3">
    <source>
        <dbReference type="EMBL" id="PHT34160.1"/>
    </source>
</evidence>
<keyword evidence="1" id="KW-0175">Coiled coil</keyword>
<dbReference type="PANTHER" id="PTHR48246">
    <property type="entry name" value="PROTEIN, PUTATIVE-RELATED"/>
    <property type="match status" value="1"/>
</dbReference>
<name>A0A2G2VMG4_CAPBA</name>
<proteinExistence type="predicted"/>
<dbReference type="Proteomes" id="UP000224567">
    <property type="component" value="Unassembled WGS sequence"/>
</dbReference>
<dbReference type="PROSITE" id="PS51257">
    <property type="entry name" value="PROKAR_LIPOPROTEIN"/>
    <property type="match status" value="1"/>
</dbReference>
<reference evidence="4" key="2">
    <citation type="journal article" date="2017" name="J. Anim. Genet.">
        <title>Multiple reference genome sequences of hot pepper reveal the massive evolution of plant disease resistance genes by retroduplication.</title>
        <authorList>
            <person name="Kim S."/>
            <person name="Park J."/>
            <person name="Yeom S.-I."/>
            <person name="Kim Y.-M."/>
            <person name="Seo E."/>
            <person name="Kim K.-T."/>
            <person name="Kim M.-S."/>
            <person name="Lee J.M."/>
            <person name="Cheong K."/>
            <person name="Shin H.-S."/>
            <person name="Kim S.-B."/>
            <person name="Han K."/>
            <person name="Lee J."/>
            <person name="Park M."/>
            <person name="Lee H.-A."/>
            <person name="Lee H.-Y."/>
            <person name="Lee Y."/>
            <person name="Oh S."/>
            <person name="Lee J.H."/>
            <person name="Choi E."/>
            <person name="Choi E."/>
            <person name="Lee S.E."/>
            <person name="Jeon J."/>
            <person name="Kim H."/>
            <person name="Choi G."/>
            <person name="Song H."/>
            <person name="Lee J."/>
            <person name="Lee S.-C."/>
            <person name="Kwon J.-K."/>
            <person name="Lee H.-Y."/>
            <person name="Koo N."/>
            <person name="Hong Y."/>
            <person name="Kim R.W."/>
            <person name="Kang W.-H."/>
            <person name="Huh J.H."/>
            <person name="Kang B.-C."/>
            <person name="Yang T.-J."/>
            <person name="Lee Y.-H."/>
            <person name="Bennetzen J.L."/>
            <person name="Choi D."/>
        </authorList>
    </citation>
    <scope>NUCLEOTIDE SEQUENCE [LARGE SCALE GENOMIC DNA]</scope>
    <source>
        <strain evidence="4">cv. PBC81</strain>
    </source>
</reference>
<evidence type="ECO:0000313" key="4">
    <source>
        <dbReference type="Proteomes" id="UP000224567"/>
    </source>
</evidence>
<comment type="caution">
    <text evidence="3">The sequence shown here is derived from an EMBL/GenBank/DDBJ whole genome shotgun (WGS) entry which is preliminary data.</text>
</comment>
<organism evidence="3 4">
    <name type="scientific">Capsicum baccatum</name>
    <name type="common">Peruvian pepper</name>
    <dbReference type="NCBI Taxonomy" id="33114"/>
    <lineage>
        <taxon>Eukaryota</taxon>
        <taxon>Viridiplantae</taxon>
        <taxon>Streptophyta</taxon>
        <taxon>Embryophyta</taxon>
        <taxon>Tracheophyta</taxon>
        <taxon>Spermatophyta</taxon>
        <taxon>Magnoliopsida</taxon>
        <taxon>eudicotyledons</taxon>
        <taxon>Gunneridae</taxon>
        <taxon>Pentapetalae</taxon>
        <taxon>asterids</taxon>
        <taxon>lamiids</taxon>
        <taxon>Solanales</taxon>
        <taxon>Solanaceae</taxon>
        <taxon>Solanoideae</taxon>
        <taxon>Capsiceae</taxon>
        <taxon>Capsicum</taxon>
    </lineage>
</organism>
<dbReference type="Pfam" id="PF24924">
    <property type="entry name" value="DUF7745"/>
    <property type="match status" value="1"/>
</dbReference>
<dbReference type="OrthoDB" id="990598at2759"/>
<sequence>MDMTKEQWVAFLHNLNAEDVTWVYPHPLLYACGDKPWVPLLGVWGAVSYAPLLVQRQFESQLFIPQTFGLDQLEFDYGAEDSVRKNMLFGEAKAEIVRQEFYTKRREWEREKEELQRQVFELQLDVQGMGDHLTVAAKRQTRLALIEDEKPFGDREDTTKFVSK</sequence>
<dbReference type="EMBL" id="MLFT02000011">
    <property type="protein sequence ID" value="PHT34160.1"/>
    <property type="molecule type" value="Genomic_DNA"/>
</dbReference>
<accession>A0A2G2VMG4</accession>
<evidence type="ECO:0000259" key="2">
    <source>
        <dbReference type="Pfam" id="PF24924"/>
    </source>
</evidence>
<keyword evidence="4" id="KW-1185">Reference proteome</keyword>
<feature type="domain" description="DUF7745" evidence="2">
    <location>
        <begin position="3"/>
        <end position="108"/>
    </location>
</feature>
<feature type="coiled-coil region" evidence="1">
    <location>
        <begin position="98"/>
        <end position="125"/>
    </location>
</feature>